<name>A0ABP0CRP2_9PEZI</name>
<dbReference type="PROSITE" id="PS50235">
    <property type="entry name" value="USP_3"/>
    <property type="match status" value="1"/>
</dbReference>
<feature type="compositionally biased region" description="Basic residues" evidence="1">
    <location>
        <begin position="1100"/>
        <end position="1112"/>
    </location>
</feature>
<dbReference type="Proteomes" id="UP001642406">
    <property type="component" value="Unassembled WGS sequence"/>
</dbReference>
<evidence type="ECO:0000313" key="3">
    <source>
        <dbReference type="EMBL" id="CAK7234775.1"/>
    </source>
</evidence>
<dbReference type="Pfam" id="PF00443">
    <property type="entry name" value="UCH"/>
    <property type="match status" value="1"/>
</dbReference>
<feature type="compositionally biased region" description="Low complexity" evidence="1">
    <location>
        <begin position="1062"/>
        <end position="1084"/>
    </location>
</feature>
<keyword evidence="4" id="KW-1185">Reference proteome</keyword>
<dbReference type="InterPro" id="IPR050164">
    <property type="entry name" value="Peptidase_C19"/>
</dbReference>
<evidence type="ECO:0000259" key="2">
    <source>
        <dbReference type="PROSITE" id="PS50235"/>
    </source>
</evidence>
<evidence type="ECO:0000256" key="1">
    <source>
        <dbReference type="SAM" id="MobiDB-lite"/>
    </source>
</evidence>
<comment type="caution">
    <text evidence="3">The sequence shown here is derived from an EMBL/GenBank/DDBJ whole genome shotgun (WGS) entry which is preliminary data.</text>
</comment>
<dbReference type="CDD" id="cd02257">
    <property type="entry name" value="Peptidase_C19"/>
    <property type="match status" value="1"/>
</dbReference>
<dbReference type="SUPFAM" id="SSF54001">
    <property type="entry name" value="Cysteine proteinases"/>
    <property type="match status" value="1"/>
</dbReference>
<feature type="compositionally biased region" description="Low complexity" evidence="1">
    <location>
        <begin position="75"/>
        <end position="92"/>
    </location>
</feature>
<dbReference type="PANTHER" id="PTHR24006">
    <property type="entry name" value="UBIQUITIN CARBOXYL-TERMINAL HYDROLASE"/>
    <property type="match status" value="1"/>
</dbReference>
<feature type="compositionally biased region" description="Gly residues" evidence="1">
    <location>
        <begin position="203"/>
        <end position="219"/>
    </location>
</feature>
<dbReference type="InterPro" id="IPR001394">
    <property type="entry name" value="Peptidase_C19_UCH"/>
</dbReference>
<organism evidence="3 4">
    <name type="scientific">Sporothrix bragantina</name>
    <dbReference type="NCBI Taxonomy" id="671064"/>
    <lineage>
        <taxon>Eukaryota</taxon>
        <taxon>Fungi</taxon>
        <taxon>Dikarya</taxon>
        <taxon>Ascomycota</taxon>
        <taxon>Pezizomycotina</taxon>
        <taxon>Sordariomycetes</taxon>
        <taxon>Sordariomycetidae</taxon>
        <taxon>Ophiostomatales</taxon>
        <taxon>Ophiostomataceae</taxon>
        <taxon>Sporothrix</taxon>
    </lineage>
</organism>
<feature type="region of interest" description="Disordered" evidence="1">
    <location>
        <begin position="981"/>
        <end position="1012"/>
    </location>
</feature>
<feature type="region of interest" description="Disordered" evidence="1">
    <location>
        <begin position="1049"/>
        <end position="1112"/>
    </location>
</feature>
<feature type="region of interest" description="Disordered" evidence="1">
    <location>
        <begin position="449"/>
        <end position="472"/>
    </location>
</feature>
<proteinExistence type="predicted"/>
<dbReference type="InterPro" id="IPR038765">
    <property type="entry name" value="Papain-like_cys_pep_sf"/>
</dbReference>
<dbReference type="PROSITE" id="PS00973">
    <property type="entry name" value="USP_2"/>
    <property type="match status" value="1"/>
</dbReference>
<accession>A0ABP0CRP2</accession>
<evidence type="ECO:0000313" key="4">
    <source>
        <dbReference type="Proteomes" id="UP001642406"/>
    </source>
</evidence>
<feature type="compositionally biased region" description="Pro residues" evidence="1">
    <location>
        <begin position="49"/>
        <end position="61"/>
    </location>
</feature>
<dbReference type="InterPro" id="IPR028889">
    <property type="entry name" value="USP"/>
</dbReference>
<protein>
    <recommendedName>
        <fullName evidence="2">USP domain-containing protein</fullName>
    </recommendedName>
</protein>
<feature type="compositionally biased region" description="Low complexity" evidence="1">
    <location>
        <begin position="156"/>
        <end position="202"/>
    </location>
</feature>
<dbReference type="InterPro" id="IPR018200">
    <property type="entry name" value="USP_CS"/>
</dbReference>
<gene>
    <name evidence="3" type="ORF">SBRCBS47491_009063</name>
</gene>
<dbReference type="EMBL" id="CAWUHC010000132">
    <property type="protein sequence ID" value="CAK7234775.1"/>
    <property type="molecule type" value="Genomic_DNA"/>
</dbReference>
<dbReference type="Gene3D" id="3.90.70.10">
    <property type="entry name" value="Cysteine proteinases"/>
    <property type="match status" value="1"/>
</dbReference>
<feature type="region of interest" description="Disordered" evidence="1">
    <location>
        <begin position="1"/>
        <end position="241"/>
    </location>
</feature>
<feature type="compositionally biased region" description="Low complexity" evidence="1">
    <location>
        <begin position="101"/>
        <end position="120"/>
    </location>
</feature>
<feature type="compositionally biased region" description="Low complexity" evidence="1">
    <location>
        <begin position="23"/>
        <end position="48"/>
    </location>
</feature>
<feature type="compositionally biased region" description="Acidic residues" evidence="1">
    <location>
        <begin position="994"/>
        <end position="1005"/>
    </location>
</feature>
<feature type="compositionally biased region" description="Low complexity" evidence="1">
    <location>
        <begin position="127"/>
        <end position="149"/>
    </location>
</feature>
<reference evidence="3 4" key="1">
    <citation type="submission" date="2024-01" db="EMBL/GenBank/DDBJ databases">
        <authorList>
            <person name="Allen C."/>
            <person name="Tagirdzhanova G."/>
        </authorList>
    </citation>
    <scope>NUCLEOTIDE SEQUENCE [LARGE SCALE GENOMIC DNA]</scope>
</reference>
<feature type="domain" description="USP" evidence="2">
    <location>
        <begin position="382"/>
        <end position="892"/>
    </location>
</feature>
<feature type="compositionally biased region" description="Low complexity" evidence="1">
    <location>
        <begin position="220"/>
        <end position="229"/>
    </location>
</feature>
<sequence>MAGGGNDGGNAPQNQQPNPPASKPASATPANPSGNAGGNPAPAASLPPGQLPLPAPPPPRALPAANSGRSLDPPAAALQQARANLQANSQRNIPLPPISLTSRSTTTAGQSAAAQATGSVQPPPVAQPATAAQPPAAQAPATQPPTLTQPQPPVATQPAATQPPATTADGSTTAAAAGGTAPAAGSSATPSATPTTAAVATAGDGGDGGDGSTGAGNGGTSTQAQQAQPQRQRQNSPPRRVAEAYQIAIFQELERSAKEDQEDLWQENICIAEAQNFPPHEIEDLKQLRKDYETTRKHNLLIDAAAARWYFKQHNVPIKEPAGQDGGDGGDGSITLVSPHPDFQLPSAGPAFDPPIRPLAEFLVEVRKDMISPMRNPSLLPRGLHNPGNLCYRNAVVSALLNTPRLLSFLHTHSRRTRTYMGTQDVNHHLLTRLYHLALAYWERGGLHPMSPKKPENDGGDGNSRNRKRDDKEETYEKLMTIFWRACKYNLAGSEVDQAALDALAELQSGPCRDDDGAANGHERPKHDFETRNWKQVCSEGALLAGGATPAAGRASPVKDLCHRQQDAVQFYEWLVEMAATQLHCAPQRYMAAKATDYYDCMFRTYITTRYLCTRCHRPVRLRRQAVERETSIKLNVALHPSQAGASIAAVKKSPSRYGNFEALLHAYFNDNIEGGKTCDRCKAKSDPLRRARRMQTAPEVLPINLVRTGYDPATNHIYKTSNIVDAAEFIDVSPFLEPHIFMPGTRILYRLAAVVSHAGDSPQSGHYVSYVRHDPDEKRQGSAAIHDYEDARRVMREARARRGLVGSESLRIAKDMRSQRVQLGSHAPPASASSDRFWAIERHDSHWARVNDSQVETSIPFTRIMNTTHDQTWQPTSRNWFDPVLLVYEKWVEKHVVDKRTGLRAFQVPMNMPGGSSNSVAPARGSARTRADHANPSVDESLWRANATADVRVPEKWPPRVVVGNPRGVFAHNRGDDGVGGRMMYVHPNGLDKEEDSDSDEDADGGNNGGRAAVRKAMATRVETFFGWGAYDRAVEAEKKAAEAAKAAQTAAPTGGGTARGTGVASGATGANGATGATGAAAGSAPPLQGGYQDGTARPSKRQRQRWRGWW</sequence>